<feature type="signal peptide" evidence="2">
    <location>
        <begin position="1"/>
        <end position="26"/>
    </location>
</feature>
<feature type="compositionally biased region" description="Polar residues" evidence="1">
    <location>
        <begin position="521"/>
        <end position="533"/>
    </location>
</feature>
<organism evidence="3 4">
    <name type="scientific">Pseudo-nitzschia multistriata</name>
    <dbReference type="NCBI Taxonomy" id="183589"/>
    <lineage>
        <taxon>Eukaryota</taxon>
        <taxon>Sar</taxon>
        <taxon>Stramenopiles</taxon>
        <taxon>Ochrophyta</taxon>
        <taxon>Bacillariophyta</taxon>
        <taxon>Bacillariophyceae</taxon>
        <taxon>Bacillariophycidae</taxon>
        <taxon>Bacillariales</taxon>
        <taxon>Bacillariaceae</taxon>
        <taxon>Pseudo-nitzschia</taxon>
    </lineage>
</organism>
<accession>A0A448YYU7</accession>
<evidence type="ECO:0000313" key="3">
    <source>
        <dbReference type="EMBL" id="VEU34920.1"/>
    </source>
</evidence>
<evidence type="ECO:0000313" key="4">
    <source>
        <dbReference type="Proteomes" id="UP000291116"/>
    </source>
</evidence>
<reference evidence="3 4" key="1">
    <citation type="submission" date="2019-01" db="EMBL/GenBank/DDBJ databases">
        <authorList>
            <person name="Ferrante I. M."/>
        </authorList>
    </citation>
    <scope>NUCLEOTIDE SEQUENCE [LARGE SCALE GENOMIC DNA]</scope>
    <source>
        <strain evidence="3 4">B856</strain>
    </source>
</reference>
<feature type="region of interest" description="Disordered" evidence="1">
    <location>
        <begin position="126"/>
        <end position="282"/>
    </location>
</feature>
<gene>
    <name evidence="3" type="ORF">PSNMU_V1.4_AUG-EV-PASAV3_0016410</name>
</gene>
<name>A0A448YYU7_9STRA</name>
<protein>
    <submittedName>
        <fullName evidence="3">Uncharacterized protein</fullName>
    </submittedName>
</protein>
<keyword evidence="4" id="KW-1185">Reference proteome</keyword>
<feature type="region of interest" description="Disordered" evidence="1">
    <location>
        <begin position="456"/>
        <end position="533"/>
    </location>
</feature>
<feature type="compositionally biased region" description="Basic residues" evidence="1">
    <location>
        <begin position="491"/>
        <end position="502"/>
    </location>
</feature>
<evidence type="ECO:0000256" key="2">
    <source>
        <dbReference type="SAM" id="SignalP"/>
    </source>
</evidence>
<dbReference type="AlphaFoldDB" id="A0A448YYU7"/>
<proteinExistence type="predicted"/>
<feature type="compositionally biased region" description="Polar residues" evidence="1">
    <location>
        <begin position="459"/>
        <end position="473"/>
    </location>
</feature>
<feature type="chain" id="PRO_5019313932" evidence="2">
    <location>
        <begin position="27"/>
        <end position="680"/>
    </location>
</feature>
<keyword evidence="2" id="KW-0732">Signal</keyword>
<sequence>MVSTWNPTGAILVFLFFSSRSPQNSSVLPSAEAYLPTTTTNHRRHHGCRYFQAIPKQEGKNSNKKSIRKRKTTTSLSTISSISSSLFERPSWLQCDPFPYAQLDVQGQQPYVKPFEDYHDQEENYLHNQQQQPSERIVSYDTGGDSYGQPIDPPELSVGRGRSNKNKQSKHYPNIRPSGELGQPEQKRKHREPDLQRIQSYTTDGKSFAQPIRPPKSSVGRAKTNNNNNNRKRKYFGTGGEWTQLQQQNQEEKEQRQSYASGGSSFKQPTQEPEPSVGQRNAKTRYSQLEKQQLDGSTTTQAKKNASLHSYGTDTVQPIVMDHQLPLSALSSDVRSPFLSGSKNYYKAKHYYAPKIERSLTMANQEGLKPYSAIRSNSSNSSVIKQEITFPPAESPPPQRLATEMGRDIATAESISPYPRVQTQSPMLLAKGLTAGRSRFNSSYKTQQIYPKVRIPSPFSFQRRTQGNGSLNPYNEGGVSGKEPNDPPIQKKGRIPRFKGVPRRTQISPFVKPKYSDSEKTSSSGDMYTNDNLSEASLDYSTNSDLMYTEESSNTYDNGVNGNFYGQGTGDGVFRSVESYNDVYQGFGGENAILDYGQRNDGYDHNEEAREQYLQGLYDGDADDDWYSQSHSFQIPITINICGREEMNQGNDSTEQTINININVNTNEGEGYYEWITQQS</sequence>
<dbReference type="EMBL" id="CAACVS010000043">
    <property type="protein sequence ID" value="VEU34920.1"/>
    <property type="molecule type" value="Genomic_DNA"/>
</dbReference>
<dbReference type="Proteomes" id="UP000291116">
    <property type="component" value="Unassembled WGS sequence"/>
</dbReference>
<feature type="compositionally biased region" description="Polar residues" evidence="1">
    <location>
        <begin position="258"/>
        <end position="282"/>
    </location>
</feature>
<evidence type="ECO:0000256" key="1">
    <source>
        <dbReference type="SAM" id="MobiDB-lite"/>
    </source>
</evidence>